<sequence>MTGANIVDKEMTTVDEMDNIIAQVITETAQMDTDVEEPVGSRADSIPEIGETVFVGTVVGEPIVQRSDETEDSIGISFAEFAAIDFPVLTSETDRMFEMGSITDSACKNQLVVVSVRYGPFNPYIPIRSMTIGKSRVTIDPIAIHTSWRSNSDIASVTSIGYQRMSANGESSTTMHQLLHASMSHPILPPDDPKKIISTFQPNLASLLIISIGVVMPKRGNGSSRPQPPPDDQRRPSGGSGSIGSGGDGSSQRRGSGGSSKKRHSSSSGGVHHSSGGGGPVGPIRRDAEYWICGKRKF</sequence>
<keyword evidence="3" id="KW-1185">Reference proteome</keyword>
<dbReference type="Proteomes" id="UP000250235">
    <property type="component" value="Unassembled WGS sequence"/>
</dbReference>
<gene>
    <name evidence="2" type="ORF">F511_36166</name>
</gene>
<evidence type="ECO:0000313" key="2">
    <source>
        <dbReference type="EMBL" id="KZV19243.1"/>
    </source>
</evidence>
<protein>
    <submittedName>
        <fullName evidence="2">Uncharacterized protein</fullName>
    </submittedName>
</protein>
<evidence type="ECO:0000256" key="1">
    <source>
        <dbReference type="SAM" id="MobiDB-lite"/>
    </source>
</evidence>
<proteinExistence type="predicted"/>
<dbReference type="AlphaFoldDB" id="A0A2Z7ACB8"/>
<dbReference type="EMBL" id="KV016746">
    <property type="protein sequence ID" value="KZV19243.1"/>
    <property type="molecule type" value="Genomic_DNA"/>
</dbReference>
<name>A0A2Z7ACB8_9LAMI</name>
<organism evidence="2 3">
    <name type="scientific">Dorcoceras hygrometricum</name>
    <dbReference type="NCBI Taxonomy" id="472368"/>
    <lineage>
        <taxon>Eukaryota</taxon>
        <taxon>Viridiplantae</taxon>
        <taxon>Streptophyta</taxon>
        <taxon>Embryophyta</taxon>
        <taxon>Tracheophyta</taxon>
        <taxon>Spermatophyta</taxon>
        <taxon>Magnoliopsida</taxon>
        <taxon>eudicotyledons</taxon>
        <taxon>Gunneridae</taxon>
        <taxon>Pentapetalae</taxon>
        <taxon>asterids</taxon>
        <taxon>lamiids</taxon>
        <taxon>Lamiales</taxon>
        <taxon>Gesneriaceae</taxon>
        <taxon>Didymocarpoideae</taxon>
        <taxon>Trichosporeae</taxon>
        <taxon>Loxocarpinae</taxon>
        <taxon>Dorcoceras</taxon>
    </lineage>
</organism>
<feature type="region of interest" description="Disordered" evidence="1">
    <location>
        <begin position="218"/>
        <end position="286"/>
    </location>
</feature>
<evidence type="ECO:0000313" key="3">
    <source>
        <dbReference type="Proteomes" id="UP000250235"/>
    </source>
</evidence>
<reference evidence="2 3" key="1">
    <citation type="journal article" date="2015" name="Proc. Natl. Acad. Sci. U.S.A.">
        <title>The resurrection genome of Boea hygrometrica: A blueprint for survival of dehydration.</title>
        <authorList>
            <person name="Xiao L."/>
            <person name="Yang G."/>
            <person name="Zhang L."/>
            <person name="Yang X."/>
            <person name="Zhao S."/>
            <person name="Ji Z."/>
            <person name="Zhou Q."/>
            <person name="Hu M."/>
            <person name="Wang Y."/>
            <person name="Chen M."/>
            <person name="Xu Y."/>
            <person name="Jin H."/>
            <person name="Xiao X."/>
            <person name="Hu G."/>
            <person name="Bao F."/>
            <person name="Hu Y."/>
            <person name="Wan P."/>
            <person name="Li L."/>
            <person name="Deng X."/>
            <person name="Kuang T."/>
            <person name="Xiang C."/>
            <person name="Zhu J.K."/>
            <person name="Oliver M.J."/>
            <person name="He Y."/>
        </authorList>
    </citation>
    <scope>NUCLEOTIDE SEQUENCE [LARGE SCALE GENOMIC DNA]</scope>
    <source>
        <strain evidence="3">cv. XS01</strain>
    </source>
</reference>
<accession>A0A2Z7ACB8</accession>
<feature type="compositionally biased region" description="Gly residues" evidence="1">
    <location>
        <begin position="238"/>
        <end position="249"/>
    </location>
</feature>